<dbReference type="AlphaFoldDB" id="A0A1J5PPV4"/>
<proteinExistence type="predicted"/>
<gene>
    <name evidence="1" type="primary">mat</name>
    <name evidence="1" type="ORF">GALL_528500</name>
</gene>
<dbReference type="PANTHER" id="PTHR36697">
    <property type="entry name" value="S-ADENOSYLMETHIONINE SYNTHASE"/>
    <property type="match status" value="1"/>
</dbReference>
<dbReference type="GO" id="GO:0004478">
    <property type="term" value="F:methionine adenosyltransferase activity"/>
    <property type="evidence" value="ECO:0007669"/>
    <property type="project" value="UniProtKB-EC"/>
</dbReference>
<organism evidence="1">
    <name type="scientific">mine drainage metagenome</name>
    <dbReference type="NCBI Taxonomy" id="410659"/>
    <lineage>
        <taxon>unclassified sequences</taxon>
        <taxon>metagenomes</taxon>
        <taxon>ecological metagenomes</taxon>
    </lineage>
</organism>
<dbReference type="EC" id="2.5.1.6" evidence="1"/>
<protein>
    <submittedName>
        <fullName evidence="1">S-adenosylmethionine synthase</fullName>
        <ecNumber evidence="1">2.5.1.6</ecNumber>
    </submittedName>
</protein>
<dbReference type="Gene3D" id="3.30.300.280">
    <property type="entry name" value="S-adenosylmethionine synthetase, C-terminal domain"/>
    <property type="match status" value="1"/>
</dbReference>
<dbReference type="InterPro" id="IPR027790">
    <property type="entry name" value="AdoMet_synthase_2_family"/>
</dbReference>
<sequence length="201" mass="21137">MAVRSTDIVGITVACAMIGRFLANMEEYLEQKFQLEKLVRDLAIEHGFPACNVGVNTADSISSGSIYLTVTGTSAEAGDDGQVGRGNRVNGLITPCRPMSLEAAAGKNPVSHVGKIYNVLARDIAEAIVTAVPEIESAQCLMVSRIGAPVTLPAMVQIKIATREGVPIADVQERIDALVGGRIARIPELVSGFVTGSISVF</sequence>
<dbReference type="EMBL" id="MLJW01007201">
    <property type="protein sequence ID" value="OIQ65589.1"/>
    <property type="molecule type" value="Genomic_DNA"/>
</dbReference>
<reference evidence="1" key="1">
    <citation type="submission" date="2016-10" db="EMBL/GenBank/DDBJ databases">
        <title>Sequence of Gallionella enrichment culture.</title>
        <authorList>
            <person name="Poehlein A."/>
            <person name="Muehling M."/>
            <person name="Daniel R."/>
        </authorList>
    </citation>
    <scope>NUCLEOTIDE SEQUENCE</scope>
</reference>
<evidence type="ECO:0000313" key="1">
    <source>
        <dbReference type="EMBL" id="OIQ65589.1"/>
    </source>
</evidence>
<dbReference type="Pfam" id="PF01941">
    <property type="entry name" value="AdoMet_Synthase"/>
    <property type="match status" value="1"/>
</dbReference>
<dbReference type="InterPro" id="IPR042544">
    <property type="entry name" value="AdoMet_synthase_3"/>
</dbReference>
<accession>A0A1J5PPV4</accession>
<name>A0A1J5PPV4_9ZZZZ</name>
<dbReference type="PANTHER" id="PTHR36697:SF1">
    <property type="entry name" value="S-ADENOSYLMETHIONINE SYNTHASE"/>
    <property type="match status" value="1"/>
</dbReference>
<comment type="caution">
    <text evidence="1">The sequence shown here is derived from an EMBL/GenBank/DDBJ whole genome shotgun (WGS) entry which is preliminary data.</text>
</comment>
<keyword evidence="1" id="KW-0808">Transferase</keyword>